<evidence type="ECO:0000313" key="1">
    <source>
        <dbReference type="EMBL" id="POV97998.1"/>
    </source>
</evidence>
<dbReference type="VEuPathDB" id="FungiDB:PSHT_14272"/>
<protein>
    <submittedName>
        <fullName evidence="1">Uncharacterized protein</fullName>
    </submittedName>
</protein>
<dbReference type="AlphaFoldDB" id="A0A2S4UL09"/>
<organism evidence="1 2">
    <name type="scientific">Puccinia striiformis</name>
    <dbReference type="NCBI Taxonomy" id="27350"/>
    <lineage>
        <taxon>Eukaryota</taxon>
        <taxon>Fungi</taxon>
        <taxon>Dikarya</taxon>
        <taxon>Basidiomycota</taxon>
        <taxon>Pucciniomycotina</taxon>
        <taxon>Pucciniomycetes</taxon>
        <taxon>Pucciniales</taxon>
        <taxon>Pucciniaceae</taxon>
        <taxon>Puccinia</taxon>
    </lineage>
</organism>
<reference evidence="2" key="2">
    <citation type="journal article" date="2018" name="BMC Genomics">
        <title>Genomic insights into host adaptation between the wheat stripe rust pathogen (Puccinia striiformis f. sp. tritici) and the barley stripe rust pathogen (Puccinia striiformis f. sp. hordei).</title>
        <authorList>
            <person name="Xia C."/>
            <person name="Wang M."/>
            <person name="Yin C."/>
            <person name="Cornejo O.E."/>
            <person name="Hulbert S.H."/>
            <person name="Chen X."/>
        </authorList>
    </citation>
    <scope>NUCLEOTIDE SEQUENCE [LARGE SCALE GENOMIC DNA]</scope>
    <source>
        <strain evidence="2">93TX-2</strain>
    </source>
</reference>
<accession>A0A2S4UL09</accession>
<reference evidence="2" key="3">
    <citation type="journal article" date="2018" name="Mol. Plant Microbe Interact.">
        <title>Genome sequence resources for the wheat stripe rust pathogen (Puccinia striiformis f. sp. tritici) and the barley stripe rust pathogen (Puccinia striiformis f. sp. hordei).</title>
        <authorList>
            <person name="Xia C."/>
            <person name="Wang M."/>
            <person name="Yin C."/>
            <person name="Cornejo O.E."/>
            <person name="Hulbert S.H."/>
            <person name="Chen X."/>
        </authorList>
    </citation>
    <scope>NUCLEOTIDE SEQUENCE [LARGE SCALE GENOMIC DNA]</scope>
    <source>
        <strain evidence="2">93TX-2</strain>
    </source>
</reference>
<dbReference type="EMBL" id="PKSM01000313">
    <property type="protein sequence ID" value="POV97998.1"/>
    <property type="molecule type" value="Genomic_DNA"/>
</dbReference>
<reference evidence="1 2" key="1">
    <citation type="submission" date="2017-12" db="EMBL/GenBank/DDBJ databases">
        <title>Gene loss provides genomic basis for host adaptation in cereal stripe rust fungi.</title>
        <authorList>
            <person name="Xia C."/>
        </authorList>
    </citation>
    <scope>NUCLEOTIDE SEQUENCE [LARGE SCALE GENOMIC DNA]</scope>
    <source>
        <strain evidence="1 2">93TX-2</strain>
    </source>
</reference>
<keyword evidence="2" id="KW-1185">Reference proteome</keyword>
<proteinExistence type="predicted"/>
<sequence length="72" mass="8362">MRPSWEVRTNLKLLPQIRNNFAITSSKLRNNPTHASKPISNFVANPTWLPCLPKQARSQPLYVLQKLYCLEK</sequence>
<comment type="caution">
    <text evidence="1">The sequence shown here is derived from an EMBL/GenBank/DDBJ whole genome shotgun (WGS) entry which is preliminary data.</text>
</comment>
<name>A0A2S4UL09_9BASI</name>
<dbReference type="Proteomes" id="UP000238274">
    <property type="component" value="Unassembled WGS sequence"/>
</dbReference>
<gene>
    <name evidence="1" type="ORF">PSHT_14272</name>
</gene>
<evidence type="ECO:0000313" key="2">
    <source>
        <dbReference type="Proteomes" id="UP000238274"/>
    </source>
</evidence>